<dbReference type="Pfam" id="PF00690">
    <property type="entry name" value="Cation_ATPase_N"/>
    <property type="match status" value="1"/>
</dbReference>
<dbReference type="GO" id="GO:0016887">
    <property type="term" value="F:ATP hydrolysis activity"/>
    <property type="evidence" value="ECO:0007669"/>
    <property type="project" value="InterPro"/>
</dbReference>
<dbReference type="OrthoDB" id="211392at2"/>
<keyword evidence="3" id="KW-1003">Cell membrane</keyword>
<accession>I3ILP1</accession>
<feature type="transmembrane region" description="Helical" evidence="12">
    <location>
        <begin position="695"/>
        <end position="716"/>
    </location>
</feature>
<keyword evidence="10 12" id="KW-1133">Transmembrane helix</keyword>
<keyword evidence="5 12" id="KW-0812">Transmembrane</keyword>
<dbReference type="InterPro" id="IPR050510">
    <property type="entry name" value="Cation_transp_ATPase_P-type"/>
</dbReference>
<dbReference type="InterPro" id="IPR023298">
    <property type="entry name" value="ATPase_P-typ_TM_dom_sf"/>
</dbReference>
<keyword evidence="11 12" id="KW-0472">Membrane</keyword>
<reference evidence="14 15" key="1">
    <citation type="journal article" date="2012" name="FEBS Lett.">
        <title>Anammox organism KSU-1 expresses a NirK-type copper-containing nitrite reductase instead of a NirS-type with cytochrome cd1.</title>
        <authorList>
            <person name="Hira D."/>
            <person name="Toh H."/>
            <person name="Migita C.T."/>
            <person name="Okubo H."/>
            <person name="Nishiyama T."/>
            <person name="Hattori M."/>
            <person name="Furukawa K."/>
            <person name="Fujii T."/>
        </authorList>
    </citation>
    <scope>NUCLEOTIDE SEQUENCE [LARGE SCALE GENOMIC DNA]</scope>
</reference>
<dbReference type="Gene3D" id="1.20.1110.10">
    <property type="entry name" value="Calcium-transporting ATPase, transmembrane domain"/>
    <property type="match status" value="1"/>
</dbReference>
<dbReference type="SFLD" id="SFLDS00003">
    <property type="entry name" value="Haloacid_Dehalogenase"/>
    <property type="match status" value="1"/>
</dbReference>
<evidence type="ECO:0000256" key="8">
    <source>
        <dbReference type="ARBA" id="ARBA00022842"/>
    </source>
</evidence>
<name>I3ILP1_9BACT</name>
<feature type="transmembrane region" description="Helical" evidence="12">
    <location>
        <begin position="722"/>
        <end position="745"/>
    </location>
</feature>
<evidence type="ECO:0000256" key="6">
    <source>
        <dbReference type="ARBA" id="ARBA00022741"/>
    </source>
</evidence>
<feature type="transmembrane region" description="Helical" evidence="12">
    <location>
        <begin position="54"/>
        <end position="79"/>
    </location>
</feature>
<evidence type="ECO:0000256" key="11">
    <source>
        <dbReference type="ARBA" id="ARBA00023136"/>
    </source>
</evidence>
<dbReference type="SUPFAM" id="SSF81660">
    <property type="entry name" value="Metal cation-transporting ATPase, ATP-binding domain N"/>
    <property type="match status" value="1"/>
</dbReference>
<dbReference type="InterPro" id="IPR001757">
    <property type="entry name" value="P_typ_ATPase"/>
</dbReference>
<dbReference type="Pfam" id="PF13246">
    <property type="entry name" value="Cation_ATPase"/>
    <property type="match status" value="1"/>
</dbReference>
<dbReference type="InterPro" id="IPR008250">
    <property type="entry name" value="ATPase_P-typ_transduc_dom_A_sf"/>
</dbReference>
<evidence type="ECO:0000256" key="7">
    <source>
        <dbReference type="ARBA" id="ARBA00022840"/>
    </source>
</evidence>
<dbReference type="GO" id="GO:1990573">
    <property type="term" value="P:potassium ion import across plasma membrane"/>
    <property type="evidence" value="ECO:0007669"/>
    <property type="project" value="TreeGrafter"/>
</dbReference>
<dbReference type="PANTHER" id="PTHR43294">
    <property type="entry name" value="SODIUM/POTASSIUM-TRANSPORTING ATPASE SUBUNIT ALPHA"/>
    <property type="match status" value="1"/>
</dbReference>
<dbReference type="GO" id="GO:1902600">
    <property type="term" value="P:proton transmembrane transport"/>
    <property type="evidence" value="ECO:0007669"/>
    <property type="project" value="TreeGrafter"/>
</dbReference>
<dbReference type="SUPFAM" id="SSF56784">
    <property type="entry name" value="HAD-like"/>
    <property type="match status" value="1"/>
</dbReference>
<keyword evidence="8" id="KW-0460">Magnesium</keyword>
<dbReference type="PANTHER" id="PTHR43294:SF21">
    <property type="entry name" value="CATION TRANSPORTING ATPASE"/>
    <property type="match status" value="1"/>
</dbReference>
<dbReference type="EMBL" id="BAFH01000003">
    <property type="protein sequence ID" value="GAB62636.1"/>
    <property type="molecule type" value="Genomic_DNA"/>
</dbReference>
<dbReference type="Pfam" id="PF00689">
    <property type="entry name" value="Cation_ATPase_C"/>
    <property type="match status" value="1"/>
</dbReference>
<dbReference type="InterPro" id="IPR036412">
    <property type="entry name" value="HAD-like_sf"/>
</dbReference>
<feature type="transmembrane region" description="Helical" evidence="12">
    <location>
        <begin position="839"/>
        <end position="865"/>
    </location>
</feature>
<dbReference type="InterPro" id="IPR018303">
    <property type="entry name" value="ATPase_P-typ_P_site"/>
</dbReference>
<dbReference type="SFLD" id="SFLDF00027">
    <property type="entry name" value="p-type_atpase"/>
    <property type="match status" value="1"/>
</dbReference>
<dbReference type="FunFam" id="2.70.150.10:FF:000160">
    <property type="entry name" value="Sarcoplasmic/endoplasmic reticulum calcium ATPase 1"/>
    <property type="match status" value="1"/>
</dbReference>
<evidence type="ECO:0000256" key="2">
    <source>
        <dbReference type="ARBA" id="ARBA00005675"/>
    </source>
</evidence>
<evidence type="ECO:0000256" key="4">
    <source>
        <dbReference type="ARBA" id="ARBA00022553"/>
    </source>
</evidence>
<dbReference type="SMART" id="SM00831">
    <property type="entry name" value="Cation_ATPase_N"/>
    <property type="match status" value="1"/>
</dbReference>
<gene>
    <name evidence="14" type="ORF">KSU1_C1040</name>
</gene>
<evidence type="ECO:0000256" key="12">
    <source>
        <dbReference type="SAM" id="Phobius"/>
    </source>
</evidence>
<dbReference type="PRINTS" id="PR00119">
    <property type="entry name" value="CATATPASE"/>
</dbReference>
<dbReference type="STRING" id="247490.KSU1_C1040"/>
<feature type="transmembrane region" description="Helical" evidence="12">
    <location>
        <begin position="799"/>
        <end position="818"/>
    </location>
</feature>
<feature type="transmembrane region" description="Helical" evidence="12">
    <location>
        <begin position="249"/>
        <end position="267"/>
    </location>
</feature>
<dbReference type="InterPro" id="IPR059000">
    <property type="entry name" value="ATPase_P-type_domA"/>
</dbReference>
<dbReference type="GO" id="GO:0005886">
    <property type="term" value="C:plasma membrane"/>
    <property type="evidence" value="ECO:0007669"/>
    <property type="project" value="UniProtKB-SubCell"/>
</dbReference>
<comment type="subcellular location">
    <subcellularLocation>
        <location evidence="1">Cell membrane</location>
        <topology evidence="1">Multi-pass membrane protein</topology>
    </subcellularLocation>
</comment>
<dbReference type="SUPFAM" id="SSF81653">
    <property type="entry name" value="Calcium ATPase, transduction domain A"/>
    <property type="match status" value="1"/>
</dbReference>
<dbReference type="FunFam" id="3.40.50.1000:FF:000083">
    <property type="entry name" value="Sodium/potassium-transporting ATPase subunit alpha"/>
    <property type="match status" value="1"/>
</dbReference>
<dbReference type="GO" id="GO:0036376">
    <property type="term" value="P:sodium ion export across plasma membrane"/>
    <property type="evidence" value="ECO:0007669"/>
    <property type="project" value="TreeGrafter"/>
</dbReference>
<dbReference type="GO" id="GO:0006883">
    <property type="term" value="P:intracellular sodium ion homeostasis"/>
    <property type="evidence" value="ECO:0007669"/>
    <property type="project" value="TreeGrafter"/>
</dbReference>
<dbReference type="SFLD" id="SFLDG00002">
    <property type="entry name" value="C1.7:_P-type_atpase_like"/>
    <property type="match status" value="1"/>
</dbReference>
<feature type="transmembrane region" description="Helical" evidence="12">
    <location>
        <begin position="871"/>
        <end position="892"/>
    </location>
</feature>
<dbReference type="Proteomes" id="UP000002985">
    <property type="component" value="Unassembled WGS sequence"/>
</dbReference>
<protein>
    <submittedName>
        <fullName evidence="14">ATPase</fullName>
    </submittedName>
</protein>
<dbReference type="SUPFAM" id="SSF81665">
    <property type="entry name" value="Calcium ATPase, transmembrane domain M"/>
    <property type="match status" value="1"/>
</dbReference>
<evidence type="ECO:0000256" key="10">
    <source>
        <dbReference type="ARBA" id="ARBA00022989"/>
    </source>
</evidence>
<dbReference type="GO" id="GO:0030007">
    <property type="term" value="P:intracellular potassium ion homeostasis"/>
    <property type="evidence" value="ECO:0007669"/>
    <property type="project" value="TreeGrafter"/>
</dbReference>
<organism evidence="14 15">
    <name type="scientific">Candidatus Jettenia caeni</name>
    <dbReference type="NCBI Taxonomy" id="247490"/>
    <lineage>
        <taxon>Bacteria</taxon>
        <taxon>Pseudomonadati</taxon>
        <taxon>Planctomycetota</taxon>
        <taxon>Candidatus Brocadiia</taxon>
        <taxon>Candidatus Brocadiales</taxon>
        <taxon>Candidatus Brocadiaceae</taxon>
        <taxon>Candidatus Jettenia</taxon>
    </lineage>
</organism>
<feature type="transmembrane region" description="Helical" evidence="12">
    <location>
        <begin position="273"/>
        <end position="299"/>
    </location>
</feature>
<proteinExistence type="inferred from homology"/>
<dbReference type="InterPro" id="IPR044492">
    <property type="entry name" value="P_typ_ATPase_HD_dom"/>
</dbReference>
<keyword evidence="15" id="KW-1185">Reference proteome</keyword>
<comment type="similarity">
    <text evidence="2">Belongs to the cation transport ATPase (P-type) (TC 3.A.3) family. Type IIA subfamily.</text>
</comment>
<evidence type="ECO:0000256" key="9">
    <source>
        <dbReference type="ARBA" id="ARBA00022967"/>
    </source>
</evidence>
<dbReference type="Gene3D" id="3.40.50.1000">
    <property type="entry name" value="HAD superfamily/HAD-like"/>
    <property type="match status" value="1"/>
</dbReference>
<sequence length="897" mass="98050">MVELPIAPWTLPWQDVIQDLHVSPNRGLDTVEVKKRYKKFGSNRLQEVKKKSAWIILINQLKSLIILLLGVTTIVSFAFGEWVEGMAIGVVIVINTAIGFFTELKAVRSMEALRKLGSVTTKVIRNSQLREIPADELVPGDIVVFEGGDVVPADLRLLEASKLQADESALTGESTPVSKGVEHLEEDTSLAERTNMLFKGTSVTRGSAKGVTVATGMKTELGKISSLVESAKEEITPLEKRLNKLGNKLIWVTLAVTPAIATAGIITGEDILLMIKISIALAVATIPEGLPIVATLALARGMWRMAKRNALINRLSSVETLGATSIICTDKTGTLTENKMTVTRIILDSGEIKISGEGLNTEGEFRKKGEPLDPLREKTLQELLHAGVLCNNASVEPEEKDARKKAVGDPMEVALLVAAIKAGIDRNKLLAKMPEVREEAFDSEVKMMATFHADNNQYLVAVKGAAEALLKVCSHRMTEEGKKEMRSEDRKWWLERGNHMARDGLRVLAVAEKTVTASNSNPYGQLTFLGIVGFLDPPRSDVAPALALCRDAGIKVVMVTGDQPVTARNIALAVGLIHEGETEVIHGKDLKKPEELSEEDLQRILRVSVFARVDPKQKLDLTAIYQKNGAVVAMTGDGVNDAPALKKADIGIAMGQCGTQVAREAADMILKDDNFSTIVAAIEQGRVIFNNIRKFALYLLSCNISEIMVIVLYSFIDVPMPILPLQILFLNLVTDVFPALALGVGEGDPHSMKYPPRNSKEPILTWYHLLAIGIYGMVITVSVFGAYELALKWEGIDKRQAVSIPFITLAFAQLWHVFNMRDSNSSFFRNEITRNPFIWGALALCTGLLMIAIYVPGLAAVLKIVNPGTHGLILALVMSIIPWITGQIVKIFRTTFL</sequence>
<evidence type="ECO:0000256" key="1">
    <source>
        <dbReference type="ARBA" id="ARBA00004651"/>
    </source>
</evidence>
<dbReference type="AlphaFoldDB" id="I3ILP1"/>
<dbReference type="Pfam" id="PF00122">
    <property type="entry name" value="E1-E2_ATPase"/>
    <property type="match status" value="1"/>
</dbReference>
<evidence type="ECO:0000313" key="15">
    <source>
        <dbReference type="Proteomes" id="UP000002985"/>
    </source>
</evidence>
<feature type="domain" description="Cation-transporting P-type ATPase N-terminal" evidence="13">
    <location>
        <begin position="7"/>
        <end position="81"/>
    </location>
</feature>
<dbReference type="GO" id="GO:0005524">
    <property type="term" value="F:ATP binding"/>
    <property type="evidence" value="ECO:0007669"/>
    <property type="project" value="UniProtKB-KW"/>
</dbReference>
<dbReference type="InterPro" id="IPR023214">
    <property type="entry name" value="HAD_sf"/>
</dbReference>
<dbReference type="Gene3D" id="2.70.150.10">
    <property type="entry name" value="Calcium-transporting ATPase, cytoplasmic transduction domain A"/>
    <property type="match status" value="1"/>
</dbReference>
<evidence type="ECO:0000256" key="3">
    <source>
        <dbReference type="ARBA" id="ARBA00022475"/>
    </source>
</evidence>
<feature type="transmembrane region" description="Helical" evidence="12">
    <location>
        <begin position="85"/>
        <end position="104"/>
    </location>
</feature>
<dbReference type="InterPro" id="IPR006068">
    <property type="entry name" value="ATPase_P-typ_cation-transptr_C"/>
</dbReference>
<dbReference type="InterPro" id="IPR004014">
    <property type="entry name" value="ATPase_P-typ_cation-transptr_N"/>
</dbReference>
<dbReference type="NCBIfam" id="TIGR01494">
    <property type="entry name" value="ATPase_P-type"/>
    <property type="match status" value="2"/>
</dbReference>
<dbReference type="InterPro" id="IPR023299">
    <property type="entry name" value="ATPase_P-typ_cyto_dom_N"/>
</dbReference>
<dbReference type="PRINTS" id="PR00120">
    <property type="entry name" value="HATPASE"/>
</dbReference>
<evidence type="ECO:0000259" key="13">
    <source>
        <dbReference type="SMART" id="SM00831"/>
    </source>
</evidence>
<keyword evidence="7" id="KW-0067">ATP-binding</keyword>
<dbReference type="PROSITE" id="PS00154">
    <property type="entry name" value="ATPASE_E1_E2"/>
    <property type="match status" value="1"/>
</dbReference>
<keyword evidence="4" id="KW-0597">Phosphoprotein</keyword>
<dbReference type="eggNOG" id="COG0474">
    <property type="taxonomic scope" value="Bacteria"/>
</dbReference>
<feature type="transmembrane region" description="Helical" evidence="12">
    <location>
        <begin position="766"/>
        <end position="787"/>
    </location>
</feature>
<comment type="caution">
    <text evidence="14">The sequence shown here is derived from an EMBL/GenBank/DDBJ whole genome shotgun (WGS) entry which is preliminary data.</text>
</comment>
<evidence type="ECO:0000256" key="5">
    <source>
        <dbReference type="ARBA" id="ARBA00022692"/>
    </source>
</evidence>
<evidence type="ECO:0000313" key="14">
    <source>
        <dbReference type="EMBL" id="GAB62636.1"/>
    </source>
</evidence>
<keyword evidence="6" id="KW-0547">Nucleotide-binding</keyword>
<dbReference type="GO" id="GO:0005391">
    <property type="term" value="F:P-type sodium:potassium-exchanging transporter activity"/>
    <property type="evidence" value="ECO:0007669"/>
    <property type="project" value="TreeGrafter"/>
</dbReference>
<dbReference type="Gene3D" id="3.40.1110.10">
    <property type="entry name" value="Calcium-transporting ATPase, cytoplasmic domain N"/>
    <property type="match status" value="1"/>
</dbReference>
<keyword evidence="9" id="KW-1278">Translocase</keyword>